<evidence type="ECO:0000256" key="3">
    <source>
        <dbReference type="ARBA" id="ARBA00023110"/>
    </source>
</evidence>
<dbReference type="PANTHER" id="PTHR43811">
    <property type="entry name" value="FKBP-TYPE PEPTIDYL-PROLYL CIS-TRANS ISOMERASE FKPA"/>
    <property type="match status" value="1"/>
</dbReference>
<dbReference type="FunFam" id="3.10.50.40:FF:000006">
    <property type="entry name" value="Peptidyl-prolyl cis-trans isomerase"/>
    <property type="match status" value="1"/>
</dbReference>
<dbReference type="InterPro" id="IPR001179">
    <property type="entry name" value="PPIase_FKBP_dom"/>
</dbReference>
<reference evidence="6" key="1">
    <citation type="submission" date="2018-06" db="EMBL/GenBank/DDBJ databases">
        <authorList>
            <person name="Zhirakovskaya E."/>
        </authorList>
    </citation>
    <scope>NUCLEOTIDE SEQUENCE</scope>
</reference>
<dbReference type="EC" id="5.2.1.8" evidence="2"/>
<keyword evidence="3" id="KW-0697">Rotamase</keyword>
<comment type="catalytic activity">
    <reaction evidence="1">
        <text>[protein]-peptidylproline (omega=180) = [protein]-peptidylproline (omega=0)</text>
        <dbReference type="Rhea" id="RHEA:16237"/>
        <dbReference type="Rhea" id="RHEA-COMP:10747"/>
        <dbReference type="Rhea" id="RHEA-COMP:10748"/>
        <dbReference type="ChEBI" id="CHEBI:83833"/>
        <dbReference type="ChEBI" id="CHEBI:83834"/>
        <dbReference type="EC" id="5.2.1.8"/>
    </reaction>
</comment>
<dbReference type="Gene3D" id="3.10.50.40">
    <property type="match status" value="1"/>
</dbReference>
<evidence type="ECO:0000256" key="4">
    <source>
        <dbReference type="ARBA" id="ARBA00023235"/>
    </source>
</evidence>
<proteinExistence type="predicted"/>
<evidence type="ECO:0000313" key="6">
    <source>
        <dbReference type="EMBL" id="VAW71992.1"/>
    </source>
</evidence>
<gene>
    <name evidence="6" type="ORF">MNBD_GAMMA12-2995</name>
</gene>
<dbReference type="PROSITE" id="PS50059">
    <property type="entry name" value="FKBP_PPIASE"/>
    <property type="match status" value="1"/>
</dbReference>
<dbReference type="Pfam" id="PF00254">
    <property type="entry name" value="FKBP_C"/>
    <property type="match status" value="1"/>
</dbReference>
<accession>A0A3B0Y9J6</accession>
<feature type="domain" description="PPIase FKBP-type" evidence="5">
    <location>
        <begin position="27"/>
        <end position="115"/>
    </location>
</feature>
<evidence type="ECO:0000256" key="1">
    <source>
        <dbReference type="ARBA" id="ARBA00000971"/>
    </source>
</evidence>
<dbReference type="PANTHER" id="PTHR43811:SF19">
    <property type="entry name" value="39 KDA FK506-BINDING NUCLEAR PROTEIN"/>
    <property type="match status" value="1"/>
</dbReference>
<sequence>MTETTTDTGLIIQDLSNGEGTEAKGEGQFAIVHYTGWLEDGTKFDSSVDRDDPFRFPIGAQMVIKGWDEGIIGMKVGGKRKLTIPPELAYGSAGAGGVIPGDATLIFELELLEISQ</sequence>
<dbReference type="EMBL" id="UOFL01000034">
    <property type="protein sequence ID" value="VAW71992.1"/>
    <property type="molecule type" value="Genomic_DNA"/>
</dbReference>
<name>A0A3B0Y9J6_9ZZZZ</name>
<dbReference type="InterPro" id="IPR046357">
    <property type="entry name" value="PPIase_dom_sf"/>
</dbReference>
<dbReference type="SUPFAM" id="SSF54534">
    <property type="entry name" value="FKBP-like"/>
    <property type="match status" value="1"/>
</dbReference>
<evidence type="ECO:0000256" key="2">
    <source>
        <dbReference type="ARBA" id="ARBA00013194"/>
    </source>
</evidence>
<evidence type="ECO:0000259" key="5">
    <source>
        <dbReference type="PROSITE" id="PS50059"/>
    </source>
</evidence>
<dbReference type="AlphaFoldDB" id="A0A3B0Y9J6"/>
<keyword evidence="4 6" id="KW-0413">Isomerase</keyword>
<dbReference type="GO" id="GO:0003755">
    <property type="term" value="F:peptidyl-prolyl cis-trans isomerase activity"/>
    <property type="evidence" value="ECO:0007669"/>
    <property type="project" value="UniProtKB-KW"/>
</dbReference>
<protein>
    <recommendedName>
        <fullName evidence="2">peptidylprolyl isomerase</fullName>
        <ecNumber evidence="2">5.2.1.8</ecNumber>
    </recommendedName>
</protein>
<organism evidence="6">
    <name type="scientific">hydrothermal vent metagenome</name>
    <dbReference type="NCBI Taxonomy" id="652676"/>
    <lineage>
        <taxon>unclassified sequences</taxon>
        <taxon>metagenomes</taxon>
        <taxon>ecological metagenomes</taxon>
    </lineage>
</organism>